<dbReference type="InterPro" id="IPR016039">
    <property type="entry name" value="Thiolase-like"/>
</dbReference>
<keyword evidence="2" id="KW-1185">Reference proteome</keyword>
<evidence type="ECO:0000313" key="2">
    <source>
        <dbReference type="Proteomes" id="UP001207930"/>
    </source>
</evidence>
<comment type="caution">
    <text evidence="1">The sequence shown here is derived from an EMBL/GenBank/DDBJ whole genome shotgun (WGS) entry which is preliminary data.</text>
</comment>
<dbReference type="CDD" id="cd00827">
    <property type="entry name" value="init_cond_enzymes"/>
    <property type="match status" value="1"/>
</dbReference>
<dbReference type="Proteomes" id="UP001207930">
    <property type="component" value="Unassembled WGS sequence"/>
</dbReference>
<proteinExistence type="predicted"/>
<dbReference type="RefSeq" id="WP_264500248.1">
    <property type="nucleotide sequence ID" value="NZ_JAPDDS010000003.1"/>
</dbReference>
<dbReference type="Gene3D" id="3.40.47.10">
    <property type="match status" value="2"/>
</dbReference>
<dbReference type="SUPFAM" id="SSF53901">
    <property type="entry name" value="Thiolase-like"/>
    <property type="match status" value="2"/>
</dbReference>
<organism evidence="1 2">
    <name type="scientific">Luteolibacter flavescens</name>
    <dbReference type="NCBI Taxonomy" id="1859460"/>
    <lineage>
        <taxon>Bacteria</taxon>
        <taxon>Pseudomonadati</taxon>
        <taxon>Verrucomicrobiota</taxon>
        <taxon>Verrucomicrobiia</taxon>
        <taxon>Verrucomicrobiales</taxon>
        <taxon>Verrucomicrobiaceae</taxon>
        <taxon>Luteolibacter</taxon>
    </lineage>
</organism>
<sequence length="360" mass="39290">MNCYITGTGSFLPGEPVANAAIPDYMGELPDEALVRRKILRMNGIKSRHYALDREQRATHDVYEMAALAAKACLDGKPRGITYLSAGSTNAPLVGPGLSSILHSRLADHGLATDALEINSNAGICTSSAQAFVNACRAVASGDHREALCIGVEQPSDILKSSVIRPPDDRDEHAEHPTGSKWFMSVFLRSMLSDGAGAALLCGEPARDRISYQVDWTYSRSFAHETPLCMSLESRSLLLSQDVAILARHMKPCVDQLMRGAMERHGARLADYRVVLPHLSSFYFKSYMLDVLKELGDGAEIDHWTNLETAGNTGAASIYIMLDEYTRSHAPAHGEKLLLFIPESGQFNFVVVSLTTIHPS</sequence>
<dbReference type="EMBL" id="JAPDDS010000003">
    <property type="protein sequence ID" value="MCW1884287.1"/>
    <property type="molecule type" value="Genomic_DNA"/>
</dbReference>
<reference evidence="1 2" key="1">
    <citation type="submission" date="2022-10" db="EMBL/GenBank/DDBJ databases">
        <title>Luteolibacter flavescens strain MCCC 1K03193, whole genome shotgun sequencing project.</title>
        <authorList>
            <person name="Zhao G."/>
            <person name="Shen L."/>
        </authorList>
    </citation>
    <scope>NUCLEOTIDE SEQUENCE [LARGE SCALE GENOMIC DNA]</scope>
    <source>
        <strain evidence="1 2">MCCC 1K03193</strain>
    </source>
</reference>
<accession>A0ABT3FLF6</accession>
<protein>
    <submittedName>
        <fullName evidence="1">Uncharacterized protein</fullName>
    </submittedName>
</protein>
<gene>
    <name evidence="1" type="ORF">OKA04_06055</name>
</gene>
<evidence type="ECO:0000313" key="1">
    <source>
        <dbReference type="EMBL" id="MCW1884287.1"/>
    </source>
</evidence>
<name>A0ABT3FLF6_9BACT</name>
<dbReference type="PANTHER" id="PTHR34069:SF2">
    <property type="entry name" value="BETA-KETOACYL-[ACYL-CARRIER-PROTEIN] SYNTHASE III"/>
    <property type="match status" value="1"/>
</dbReference>
<dbReference type="PANTHER" id="PTHR34069">
    <property type="entry name" value="3-OXOACYL-[ACYL-CARRIER-PROTEIN] SYNTHASE 3"/>
    <property type="match status" value="1"/>
</dbReference>